<dbReference type="InterPro" id="IPR000048">
    <property type="entry name" value="IQ_motif_EF-hand-BS"/>
</dbReference>
<dbReference type="InterPro" id="IPR032675">
    <property type="entry name" value="LRR_dom_sf"/>
</dbReference>
<dbReference type="Pfam" id="PF00612">
    <property type="entry name" value="IQ"/>
    <property type="match status" value="1"/>
</dbReference>
<organism evidence="1 2">
    <name type="scientific">Eublepharis macularius</name>
    <name type="common">Leopard gecko</name>
    <name type="synonym">Cyrtodactylus macularius</name>
    <dbReference type="NCBI Taxonomy" id="481883"/>
    <lineage>
        <taxon>Eukaryota</taxon>
        <taxon>Metazoa</taxon>
        <taxon>Chordata</taxon>
        <taxon>Craniata</taxon>
        <taxon>Vertebrata</taxon>
        <taxon>Euteleostomi</taxon>
        <taxon>Lepidosauria</taxon>
        <taxon>Squamata</taxon>
        <taxon>Bifurcata</taxon>
        <taxon>Gekkota</taxon>
        <taxon>Eublepharidae</taxon>
        <taxon>Eublepharinae</taxon>
        <taxon>Eublepharis</taxon>
    </lineage>
</organism>
<dbReference type="RefSeq" id="XP_054836349.1">
    <property type="nucleotide sequence ID" value="XM_054980374.1"/>
</dbReference>
<dbReference type="AlphaFoldDB" id="A0AA97JG17"/>
<evidence type="ECO:0000313" key="2">
    <source>
        <dbReference type="RefSeq" id="XP_054836349.1"/>
    </source>
</evidence>
<dbReference type="SUPFAM" id="SSF52058">
    <property type="entry name" value="L domain-like"/>
    <property type="match status" value="1"/>
</dbReference>
<dbReference type="PANTHER" id="PTHR46723">
    <property type="entry name" value="LEUCINE-RICH REPEAT AND IQ DOMAIN-CONTAINING PROTEIN 3"/>
    <property type="match status" value="1"/>
</dbReference>
<dbReference type="PANTHER" id="PTHR46723:SF1">
    <property type="entry name" value="LEUCINE-RICH REPEAT AND IQ DOMAIN-CONTAINING PROTEIN 3"/>
    <property type="match status" value="1"/>
</dbReference>
<keyword evidence="1" id="KW-1185">Reference proteome</keyword>
<dbReference type="InterPro" id="IPR052859">
    <property type="entry name" value="LRR-IQ_domain_protein"/>
</dbReference>
<gene>
    <name evidence="2" type="primary">LRRIQ3</name>
</gene>
<protein>
    <submittedName>
        <fullName evidence="2">Leucine-rich repeat and IQ domain-containing protein 3</fullName>
    </submittedName>
</protein>
<reference evidence="2" key="1">
    <citation type="submission" date="2025-08" db="UniProtKB">
        <authorList>
            <consortium name="RefSeq"/>
        </authorList>
    </citation>
    <scope>IDENTIFICATION</scope>
    <source>
        <tissue evidence="2">Blood</tissue>
    </source>
</reference>
<dbReference type="GeneID" id="129330342"/>
<dbReference type="Gene3D" id="3.80.10.10">
    <property type="entry name" value="Ribonuclease Inhibitor"/>
    <property type="match status" value="1"/>
</dbReference>
<accession>A0AA97JG17</accession>
<name>A0AA97JG17_EUBMA</name>
<dbReference type="PROSITE" id="PS51450">
    <property type="entry name" value="LRR"/>
    <property type="match status" value="1"/>
</dbReference>
<dbReference type="CTD" id="127255"/>
<evidence type="ECO:0000313" key="1">
    <source>
        <dbReference type="Proteomes" id="UP001190640"/>
    </source>
</evidence>
<dbReference type="InterPro" id="IPR001611">
    <property type="entry name" value="Leu-rich_rpt"/>
</dbReference>
<dbReference type="KEGG" id="emc:129330342"/>
<dbReference type="Proteomes" id="UP001190640">
    <property type="component" value="Chromosome 5"/>
</dbReference>
<sequence length="646" mass="76175">MEEKYAEYLVSVSKKMLLEYGQTADQHGLKNVEDIVMVRLCARYLKDVGYLQYCDSLKICILSGNFLSNIDALESCTCLIKLDLHSNQMENLPGPVFWRNMKNLSLLYLHDNSVSNLENVHSLSFCPNLIALTLFNTPLSLKIAYRHIVVNSIISLKALDYYVISDEEIIESWQLPKKYKPFTFNFFVDFCLLPGKETTFQEEVKMVREMISKINHILSHYSPILIIQKWIRGHLLRKRLCLIPLHEVLRHKHYIRAGKKEIYIQVTPSECDSKRSMHHIIKPAQHTDVEKLTSGIQVLNVKDLKELHLYLKELRQPVLSAVLRFEEKKKIEQKDSKRLPKMDWKQTKMKDAKEMASQFRLSVAKMPFYSKTVELQQYQERQKYFSDNVYDLHFLKKTPPEIKPMHDPGNIERRAFVKAYGSIRLRPLHAIDKAYLENQEMDILLKKERQVMQMQISQNAAKEYSYQLTEKRTEYLQMKYEQEKFVIRDFLKERQEERATLTRKIRQKHVKFLESKEAKTVERTFIHGFSGQHTSLTKGLLILDGWRSHQEFIAQKSVIVKSFVEEKKQRKDMFKHYQEQRQHMIQLHGNAEKIFRKYMADEMAKERFKQAKAKVAAVKKPRKKIMYNLPVIGSSGSALPIAEYDA</sequence>
<proteinExistence type="predicted"/>